<proteinExistence type="predicted"/>
<evidence type="ECO:0000256" key="2">
    <source>
        <dbReference type="SAM" id="Phobius"/>
    </source>
</evidence>
<protein>
    <submittedName>
        <fullName evidence="3">Uncharacterized protein</fullName>
    </submittedName>
</protein>
<dbReference type="EMBL" id="MN033818">
    <property type="protein sequence ID" value="QDH88060.1"/>
    <property type="molecule type" value="Genomic_RNA"/>
</dbReference>
<gene>
    <name evidence="3" type="ORF">H3Bulk41708_000003</name>
</gene>
<name>A0A514D372_9VIRU</name>
<sequence>MSADSPGNGGSPESNRDVLPDPGGPSGGFGPHEGYSADRYPRHTVTRKYLVASVAVINAIYLLGNTFISTTQCGH</sequence>
<feature type="region of interest" description="Disordered" evidence="1">
    <location>
        <begin position="1"/>
        <end position="38"/>
    </location>
</feature>
<keyword evidence="2" id="KW-0812">Transmembrane</keyword>
<organism evidence="3">
    <name type="scientific">Leviviridae sp</name>
    <dbReference type="NCBI Taxonomy" id="2027243"/>
    <lineage>
        <taxon>Viruses</taxon>
        <taxon>Riboviria</taxon>
        <taxon>Orthornavirae</taxon>
        <taxon>Lenarviricota</taxon>
        <taxon>Leviviricetes</taxon>
        <taxon>Norzivirales</taxon>
        <taxon>Fiersviridae</taxon>
    </lineage>
</organism>
<keyword evidence="2" id="KW-1133">Transmembrane helix</keyword>
<reference evidence="3" key="1">
    <citation type="submission" date="2019-05" db="EMBL/GenBank/DDBJ databases">
        <title>Metatranscriptomic reconstruction reveals RNA viruses with the potential to shape carbon cycling in soil.</title>
        <authorList>
            <person name="Starr E.P."/>
            <person name="Nuccio E."/>
            <person name="Pett-Ridge J."/>
            <person name="Banfield J.F."/>
            <person name="Firestone M.K."/>
        </authorList>
    </citation>
    <scope>NUCLEOTIDE SEQUENCE</scope>
    <source>
        <strain evidence="3">H3_Bulk_41_scaffold_708</strain>
    </source>
</reference>
<evidence type="ECO:0000313" key="3">
    <source>
        <dbReference type="EMBL" id="QDH88060.1"/>
    </source>
</evidence>
<keyword evidence="2" id="KW-0472">Membrane</keyword>
<evidence type="ECO:0000256" key="1">
    <source>
        <dbReference type="SAM" id="MobiDB-lite"/>
    </source>
</evidence>
<accession>A0A514D372</accession>
<feature type="transmembrane region" description="Helical" evidence="2">
    <location>
        <begin position="49"/>
        <end position="68"/>
    </location>
</feature>